<evidence type="ECO:0000256" key="1">
    <source>
        <dbReference type="ARBA" id="ARBA00000898"/>
    </source>
</evidence>
<dbReference type="EMBL" id="JAWXRD010000029">
    <property type="protein sequence ID" value="MDX6040866.1"/>
    <property type="molecule type" value="Genomic_DNA"/>
</dbReference>
<dbReference type="GO" id="GO:0046872">
    <property type="term" value="F:metal ion binding"/>
    <property type="evidence" value="ECO:0007669"/>
    <property type="project" value="UniProtKB-UniRule"/>
</dbReference>
<dbReference type="InterPro" id="IPR050793">
    <property type="entry name" value="CMP-NeuNAc_synthase"/>
</dbReference>
<comment type="function">
    <text evidence="14">Catalyzes the hydrolysis of 3-deoxy-D-manno-octulosonate 8-phosphate (KDO 8-P) to 3-deoxy-D-manno-octulosonate (KDO) and inorganic phosphate.</text>
</comment>
<comment type="subunit">
    <text evidence="6 14">Homotetramer.</text>
</comment>
<evidence type="ECO:0000256" key="6">
    <source>
        <dbReference type="ARBA" id="ARBA00011881"/>
    </source>
</evidence>
<evidence type="ECO:0000313" key="18">
    <source>
        <dbReference type="EMBL" id="MDX6040866.1"/>
    </source>
</evidence>
<comment type="similarity">
    <text evidence="5 14">Belongs to the KdsC family.</text>
</comment>
<dbReference type="GO" id="GO:0019143">
    <property type="term" value="F:3-deoxy-manno-octulosonate-8-phosphatase activity"/>
    <property type="evidence" value="ECO:0007669"/>
    <property type="project" value="UniProtKB-UniRule"/>
</dbReference>
<dbReference type="NCBIfam" id="NF007019">
    <property type="entry name" value="PRK09484.1"/>
    <property type="match status" value="1"/>
</dbReference>
<evidence type="ECO:0000313" key="20">
    <source>
        <dbReference type="Proteomes" id="UP001282336"/>
    </source>
</evidence>
<dbReference type="AlphaFoldDB" id="A0AAJ2RY23"/>
<dbReference type="PIRSF" id="PIRSF006118">
    <property type="entry name" value="KDO8-P_Ptase"/>
    <property type="match status" value="1"/>
</dbReference>
<dbReference type="Proteomes" id="UP001282336">
    <property type="component" value="Unassembled WGS sequence"/>
</dbReference>
<dbReference type="NCBIfam" id="TIGR01662">
    <property type="entry name" value="HAD-SF-IIIA"/>
    <property type="match status" value="1"/>
</dbReference>
<feature type="binding site" evidence="15">
    <location>
        <position position="34"/>
    </location>
    <ligand>
        <name>substrate</name>
    </ligand>
</feature>
<comment type="caution">
    <text evidence="17">The sequence shown here is derived from an EMBL/GenBank/DDBJ whole genome shotgun (WGS) entry which is preliminary data.</text>
</comment>
<evidence type="ECO:0000256" key="11">
    <source>
        <dbReference type="ARBA" id="ARBA00022842"/>
    </source>
</evidence>
<dbReference type="SFLD" id="SFLDS00003">
    <property type="entry name" value="Haloacid_Dehalogenase"/>
    <property type="match status" value="1"/>
</dbReference>
<dbReference type="SFLD" id="SFLDG01138">
    <property type="entry name" value="C1.6.2:_Deoxy-d-mannose-octulo"/>
    <property type="match status" value="1"/>
</dbReference>
<feature type="binding site" evidence="16">
    <location>
        <position position="32"/>
    </location>
    <ligand>
        <name>Mg(2+)</name>
        <dbReference type="ChEBI" id="CHEBI:18420"/>
    </ligand>
</feature>
<protein>
    <recommendedName>
        <fullName evidence="8 14">3-deoxy-D-manno-octulosonate 8-phosphate phosphatase KdsC</fullName>
        <ecNumber evidence="7 14">3.1.3.45</ecNumber>
    </recommendedName>
    <alternativeName>
        <fullName evidence="13 14">KDO 8-P phosphatase</fullName>
    </alternativeName>
</protein>
<reference evidence="17 19" key="1">
    <citation type="submission" date="2023-11" db="EMBL/GenBank/DDBJ databases">
        <title>Scandinavium wanjuensis sp. nov., isolated from lettuce South Korea.</title>
        <authorList>
            <person name="Park J."/>
            <person name="Park S."/>
            <person name="Oh K.K."/>
            <person name="Cho G.S."/>
            <person name="Franz C.M.A.P."/>
        </authorList>
    </citation>
    <scope>NUCLEOTIDE SEQUENCE</scope>
    <source>
        <strain evidence="17">V105_12</strain>
        <strain evidence="18 19">V105_6</strain>
    </source>
</reference>
<dbReference type="PANTHER" id="PTHR21485">
    <property type="entry name" value="HAD SUPERFAMILY MEMBERS CMAS AND KDSC"/>
    <property type="match status" value="1"/>
</dbReference>
<comment type="pathway">
    <text evidence="4 14">Carbohydrate biosynthesis; 3-deoxy-D-manno-octulosonate biosynthesis; 3-deoxy-D-manno-octulosonate from D-ribulose 5-phosphate: step 3/3.</text>
</comment>
<dbReference type="InterPro" id="IPR010023">
    <property type="entry name" value="KdsC_fam"/>
</dbReference>
<dbReference type="NCBIfam" id="TIGR01670">
    <property type="entry name" value="KdsC-phosphatas"/>
    <property type="match status" value="1"/>
</dbReference>
<evidence type="ECO:0000256" key="16">
    <source>
        <dbReference type="PIRSR" id="PIRSR006118-2"/>
    </source>
</evidence>
<dbReference type="EC" id="3.1.3.45" evidence="7 14"/>
<organism evidence="17 20">
    <name type="scientific">Scandinavium lactucae</name>
    <dbReference type="NCBI Taxonomy" id="3095028"/>
    <lineage>
        <taxon>Bacteria</taxon>
        <taxon>Pseudomonadati</taxon>
        <taxon>Pseudomonadota</taxon>
        <taxon>Gammaproteobacteria</taxon>
        <taxon>Enterobacterales</taxon>
        <taxon>Enterobacteriaceae</taxon>
        <taxon>Scandinavium</taxon>
    </lineage>
</organism>
<evidence type="ECO:0000256" key="13">
    <source>
        <dbReference type="ARBA" id="ARBA00031051"/>
    </source>
</evidence>
<comment type="catalytic activity">
    <reaction evidence="1 14">
        <text>3-deoxy-alpha-D-manno-2-octulosonate-8-phosphate + H2O = 3-deoxy-alpha-D-manno-oct-2-ulosonate + phosphate</text>
        <dbReference type="Rhea" id="RHEA:11500"/>
        <dbReference type="ChEBI" id="CHEBI:15377"/>
        <dbReference type="ChEBI" id="CHEBI:43474"/>
        <dbReference type="ChEBI" id="CHEBI:85985"/>
        <dbReference type="ChEBI" id="CHEBI:85986"/>
        <dbReference type="EC" id="3.1.3.45"/>
    </reaction>
</comment>
<evidence type="ECO:0000256" key="3">
    <source>
        <dbReference type="ARBA" id="ARBA00004756"/>
    </source>
</evidence>
<dbReference type="RefSeq" id="WP_319627410.1">
    <property type="nucleotide sequence ID" value="NZ_JAWXRB010000033.1"/>
</dbReference>
<sequence>MSNAGASVTTCYGPVSSQVMEKAEKIRLLILDVDGVLSDGLIYMGNNGEELKAFNVRDGYGIRCALTSGIEVAIITGRKAKLVEDRCKTLGITHLWQGQSDKLIAYNELLDTLSLQPDEVAYVGDDLIDWPVMAEVGLSVAVADAHPLLPPRADYVTRIDGGRGAVREVCDLLLLAQGKLDEAKGQSI</sequence>
<dbReference type="GO" id="GO:0009103">
    <property type="term" value="P:lipopolysaccharide biosynthetic process"/>
    <property type="evidence" value="ECO:0007669"/>
    <property type="project" value="UniProtKB-UniRule"/>
</dbReference>
<evidence type="ECO:0000256" key="15">
    <source>
        <dbReference type="PIRSR" id="PIRSR006118-1"/>
    </source>
</evidence>
<evidence type="ECO:0000256" key="9">
    <source>
        <dbReference type="ARBA" id="ARBA00022723"/>
    </source>
</evidence>
<dbReference type="InterPro" id="IPR023214">
    <property type="entry name" value="HAD_sf"/>
</dbReference>
<proteinExistence type="inferred from homology"/>
<evidence type="ECO:0000256" key="5">
    <source>
        <dbReference type="ARBA" id="ARBA00005893"/>
    </source>
</evidence>
<feature type="binding site" evidence="15">
    <location>
        <position position="86"/>
    </location>
    <ligand>
        <name>substrate</name>
    </ligand>
</feature>
<dbReference type="EMBL" id="JAWXRC010000019">
    <property type="protein sequence ID" value="MDX6030811.1"/>
    <property type="molecule type" value="Genomic_DNA"/>
</dbReference>
<evidence type="ECO:0000256" key="7">
    <source>
        <dbReference type="ARBA" id="ARBA00013066"/>
    </source>
</evidence>
<dbReference type="FunFam" id="3.40.50.1000:FF:000029">
    <property type="entry name" value="3-deoxy-D-manno-octulosonate 8-phosphate phosphatase KdsC"/>
    <property type="match status" value="1"/>
</dbReference>
<evidence type="ECO:0000256" key="4">
    <source>
        <dbReference type="ARBA" id="ARBA00004807"/>
    </source>
</evidence>
<gene>
    <name evidence="17" type="primary">kdsC</name>
    <name evidence="18" type="ORF">SIK69_11795</name>
    <name evidence="17" type="ORF">SIL20_04705</name>
</gene>
<dbReference type="InterPro" id="IPR006549">
    <property type="entry name" value="HAD-SF_hydro_IIIA"/>
</dbReference>
<evidence type="ECO:0000313" key="17">
    <source>
        <dbReference type="EMBL" id="MDX6030811.1"/>
    </source>
</evidence>
<comment type="cofactor">
    <cofactor evidence="2 14 16">
        <name>Mg(2+)</name>
        <dbReference type="ChEBI" id="CHEBI:18420"/>
    </cofactor>
</comment>
<name>A0AAJ2RY23_9ENTR</name>
<dbReference type="InterPro" id="IPR036412">
    <property type="entry name" value="HAD-like_sf"/>
</dbReference>
<dbReference type="PANTHER" id="PTHR21485:SF6">
    <property type="entry name" value="N-ACYLNEURAMINATE CYTIDYLYLTRANSFERASE-RELATED"/>
    <property type="match status" value="1"/>
</dbReference>
<evidence type="ECO:0000256" key="10">
    <source>
        <dbReference type="ARBA" id="ARBA00022801"/>
    </source>
</evidence>
<evidence type="ECO:0000256" key="12">
    <source>
        <dbReference type="ARBA" id="ARBA00022985"/>
    </source>
</evidence>
<evidence type="ECO:0000256" key="14">
    <source>
        <dbReference type="PIRNR" id="PIRNR006118"/>
    </source>
</evidence>
<feature type="binding site" evidence="15">
    <location>
        <position position="102"/>
    </location>
    <ligand>
        <name>substrate</name>
    </ligand>
</feature>
<feature type="binding site" evidence="16">
    <location>
        <position position="125"/>
    </location>
    <ligand>
        <name>Mg(2+)</name>
        <dbReference type="ChEBI" id="CHEBI:18420"/>
    </ligand>
</feature>
<dbReference type="Proteomes" id="UP001275664">
    <property type="component" value="Unassembled WGS sequence"/>
</dbReference>
<dbReference type="GO" id="GO:0008781">
    <property type="term" value="F:N-acylneuraminate cytidylyltransferase activity"/>
    <property type="evidence" value="ECO:0007669"/>
    <property type="project" value="TreeGrafter"/>
</dbReference>
<keyword evidence="10 14" id="KW-0378">Hydrolase</keyword>
<keyword evidence="19" id="KW-1185">Reference proteome</keyword>
<dbReference type="SFLD" id="SFLDG01136">
    <property type="entry name" value="C1.6:_Phosphoserine_Phosphatas"/>
    <property type="match status" value="1"/>
</dbReference>
<dbReference type="Gene3D" id="3.40.50.1000">
    <property type="entry name" value="HAD superfamily/HAD-like"/>
    <property type="match status" value="1"/>
</dbReference>
<evidence type="ECO:0000256" key="2">
    <source>
        <dbReference type="ARBA" id="ARBA00001946"/>
    </source>
</evidence>
<keyword evidence="11 14" id="KW-0460">Magnesium</keyword>
<evidence type="ECO:0000313" key="19">
    <source>
        <dbReference type="Proteomes" id="UP001275664"/>
    </source>
</evidence>
<dbReference type="Pfam" id="PF08282">
    <property type="entry name" value="Hydrolase_3"/>
    <property type="match status" value="1"/>
</dbReference>
<feature type="binding site" evidence="15">
    <location>
        <position position="63"/>
    </location>
    <ligand>
        <name>substrate</name>
    </ligand>
</feature>
<keyword evidence="9 14" id="KW-0479">Metal-binding</keyword>
<accession>A0AAJ2RY23</accession>
<evidence type="ECO:0000256" key="8">
    <source>
        <dbReference type="ARBA" id="ARBA00020092"/>
    </source>
</evidence>
<feature type="binding site" evidence="15">
    <location>
        <position position="78"/>
    </location>
    <ligand>
        <name>substrate</name>
    </ligand>
</feature>
<dbReference type="SUPFAM" id="SSF56784">
    <property type="entry name" value="HAD-like"/>
    <property type="match status" value="1"/>
</dbReference>
<comment type="pathway">
    <text evidence="3 14">Bacterial outer membrane biogenesis; lipopolysaccharide biosynthesis.</text>
</comment>
<dbReference type="CDD" id="cd01630">
    <property type="entry name" value="HAD_KDO-like"/>
    <property type="match status" value="1"/>
</dbReference>
<keyword evidence="12 14" id="KW-0448">Lipopolysaccharide biosynthesis</keyword>